<gene>
    <name evidence="9" type="ORF">F9B74_05055</name>
</gene>
<proteinExistence type="inferred from homology"/>
<evidence type="ECO:0000256" key="8">
    <source>
        <dbReference type="SAM" id="SignalP"/>
    </source>
</evidence>
<evidence type="ECO:0000256" key="4">
    <source>
        <dbReference type="ARBA" id="ARBA00022692"/>
    </source>
</evidence>
<evidence type="ECO:0000256" key="2">
    <source>
        <dbReference type="ARBA" id="ARBA00008163"/>
    </source>
</evidence>
<dbReference type="Proteomes" id="UP000477651">
    <property type="component" value="Unassembled WGS sequence"/>
</dbReference>
<comment type="similarity">
    <text evidence="2">Belongs to the OmpP1/FadL family.</text>
</comment>
<evidence type="ECO:0000313" key="10">
    <source>
        <dbReference type="Proteomes" id="UP000477651"/>
    </source>
</evidence>
<protein>
    <submittedName>
        <fullName evidence="9">Fatty acid transporter</fullName>
    </submittedName>
</protein>
<keyword evidence="6" id="KW-0472">Membrane</keyword>
<dbReference type="SUPFAM" id="SSF56935">
    <property type="entry name" value="Porins"/>
    <property type="match status" value="1"/>
</dbReference>
<keyword evidence="3" id="KW-1134">Transmembrane beta strand</keyword>
<dbReference type="PANTHER" id="PTHR35093:SF3">
    <property type="entry name" value="LONG-CHAIN FATTY ACID TRANSPORT PROTEIN"/>
    <property type="match status" value="1"/>
</dbReference>
<evidence type="ECO:0000256" key="7">
    <source>
        <dbReference type="ARBA" id="ARBA00023237"/>
    </source>
</evidence>
<evidence type="ECO:0000313" key="9">
    <source>
        <dbReference type="EMBL" id="NEN75695.1"/>
    </source>
</evidence>
<feature type="chain" id="PRO_5026694460" evidence="8">
    <location>
        <begin position="27"/>
        <end position="464"/>
    </location>
</feature>
<name>A0A6L9Y665_9BURK</name>
<feature type="signal peptide" evidence="8">
    <location>
        <begin position="1"/>
        <end position="26"/>
    </location>
</feature>
<comment type="caution">
    <text evidence="9">The sequence shown here is derived from an EMBL/GenBank/DDBJ whole genome shotgun (WGS) entry which is preliminary data.</text>
</comment>
<dbReference type="Pfam" id="PF03349">
    <property type="entry name" value="Toluene_X"/>
    <property type="match status" value="1"/>
</dbReference>
<dbReference type="GO" id="GO:0009279">
    <property type="term" value="C:cell outer membrane"/>
    <property type="evidence" value="ECO:0007669"/>
    <property type="project" value="UniProtKB-SubCell"/>
</dbReference>
<sequence>MMRRSFQLRTLSACIGLFGCASLANAAGFNLLEQNASGLGNAYAGSAAIADNASTIYFNPAGMSQLPGLQVSAGANLIGPSFKFKNDGKSRGAYGISRVGGNGGDAGSFALVPNLHMTYQATDRIHVGLGISVPFGLKTEYDKDWVGRYHSQSFEIETININPSLSFKVSDTFSIGAGFNIQHIKATYEKAQNTAPLYQGIRTRLDLQNHCSQNDCNSLDAQTKTKIKNTAYGWNIGFLYTPSEDTRIGFSYRSRIKHKADGDTNVEYPAPTTGLLAQFGYSTSALGAPPHSRAYATVSLPDMAILSLYQRLDPKWELLADVSWTGWSSIPKLTIKTPDFPIQHSTTLYLKFKDAWRIAVGANYQLTDAWKLKTGIAWDQSPVQKATYRPASLPDKDRLWLSIGAQYKPSENTTIDVGYTYLQMLGKAKVNNVNNSDRLVFGHLSGKYKANGHIFGLQLSHRFF</sequence>
<dbReference type="RefSeq" id="WP_163764302.1">
    <property type="nucleotide sequence ID" value="NZ_JAAGYR010000007.1"/>
</dbReference>
<keyword evidence="10" id="KW-1185">Reference proteome</keyword>
<accession>A0A6L9Y665</accession>
<keyword evidence="7" id="KW-0998">Cell outer membrane</keyword>
<evidence type="ECO:0000256" key="6">
    <source>
        <dbReference type="ARBA" id="ARBA00023136"/>
    </source>
</evidence>
<organism evidence="9 10">
    <name type="scientific">Pelistega ratti</name>
    <dbReference type="NCBI Taxonomy" id="2652177"/>
    <lineage>
        <taxon>Bacteria</taxon>
        <taxon>Pseudomonadati</taxon>
        <taxon>Pseudomonadota</taxon>
        <taxon>Betaproteobacteria</taxon>
        <taxon>Burkholderiales</taxon>
        <taxon>Alcaligenaceae</taxon>
        <taxon>Pelistega</taxon>
    </lineage>
</organism>
<dbReference type="Gene3D" id="2.40.160.60">
    <property type="entry name" value="Outer membrane protein transport protein (OMPP1/FadL/TodX)"/>
    <property type="match status" value="1"/>
</dbReference>
<keyword evidence="5 8" id="KW-0732">Signal</keyword>
<reference evidence="9 10" key="1">
    <citation type="submission" date="2020-02" db="EMBL/GenBank/DDBJ databases">
        <title>Pelistega sp. NLN82 were isolated from wild rodents of the Hainan Island.</title>
        <authorList>
            <person name="Niu N."/>
            <person name="Zhou J."/>
        </authorList>
    </citation>
    <scope>NUCLEOTIDE SEQUENCE [LARGE SCALE GENOMIC DNA]</scope>
    <source>
        <strain evidence="9 10">NLN82</strain>
    </source>
</reference>
<dbReference type="InterPro" id="IPR005017">
    <property type="entry name" value="OMPP1/FadL/TodX"/>
</dbReference>
<dbReference type="GO" id="GO:0015483">
    <property type="term" value="F:long-chain fatty acid transporting porin activity"/>
    <property type="evidence" value="ECO:0007669"/>
    <property type="project" value="TreeGrafter"/>
</dbReference>
<evidence type="ECO:0000256" key="1">
    <source>
        <dbReference type="ARBA" id="ARBA00004571"/>
    </source>
</evidence>
<evidence type="ECO:0000256" key="3">
    <source>
        <dbReference type="ARBA" id="ARBA00022452"/>
    </source>
</evidence>
<keyword evidence="4" id="KW-0812">Transmembrane</keyword>
<dbReference type="AlphaFoldDB" id="A0A6L9Y665"/>
<evidence type="ECO:0000256" key="5">
    <source>
        <dbReference type="ARBA" id="ARBA00022729"/>
    </source>
</evidence>
<dbReference type="PANTHER" id="PTHR35093">
    <property type="entry name" value="OUTER MEMBRANE PROTEIN NMB0088-RELATED"/>
    <property type="match status" value="1"/>
</dbReference>
<dbReference type="PROSITE" id="PS51257">
    <property type="entry name" value="PROKAR_LIPOPROTEIN"/>
    <property type="match status" value="1"/>
</dbReference>
<comment type="subcellular location">
    <subcellularLocation>
        <location evidence="1">Cell outer membrane</location>
        <topology evidence="1">Multi-pass membrane protein</topology>
    </subcellularLocation>
</comment>
<dbReference type="EMBL" id="JAAGYR010000007">
    <property type="protein sequence ID" value="NEN75695.1"/>
    <property type="molecule type" value="Genomic_DNA"/>
</dbReference>